<feature type="region of interest" description="Disordered" evidence="1">
    <location>
        <begin position="564"/>
        <end position="591"/>
    </location>
</feature>
<evidence type="ECO:0000313" key="3">
    <source>
        <dbReference type="Proteomes" id="UP001107558"/>
    </source>
</evidence>
<dbReference type="AlphaFoldDB" id="A0A9J6BPM9"/>
<feature type="compositionally biased region" description="Basic and acidic residues" evidence="1">
    <location>
        <begin position="100"/>
        <end position="113"/>
    </location>
</feature>
<evidence type="ECO:0000256" key="1">
    <source>
        <dbReference type="SAM" id="MobiDB-lite"/>
    </source>
</evidence>
<feature type="region of interest" description="Disordered" evidence="1">
    <location>
        <begin position="748"/>
        <end position="769"/>
    </location>
</feature>
<feature type="compositionally biased region" description="Low complexity" evidence="1">
    <location>
        <begin position="748"/>
        <end position="760"/>
    </location>
</feature>
<dbReference type="Proteomes" id="UP001107558">
    <property type="component" value="Chromosome 3"/>
</dbReference>
<feature type="region of interest" description="Disordered" evidence="1">
    <location>
        <begin position="1135"/>
        <end position="1162"/>
    </location>
</feature>
<feature type="compositionally biased region" description="Low complexity" evidence="1">
    <location>
        <begin position="1049"/>
        <end position="1060"/>
    </location>
</feature>
<accession>A0A9J6BPM9</accession>
<feature type="compositionally biased region" description="Polar residues" evidence="1">
    <location>
        <begin position="1075"/>
        <end position="1089"/>
    </location>
</feature>
<keyword evidence="3" id="KW-1185">Reference proteome</keyword>
<evidence type="ECO:0000313" key="2">
    <source>
        <dbReference type="EMBL" id="KAG5671382.1"/>
    </source>
</evidence>
<comment type="caution">
    <text evidence="2">The sequence shown here is derived from an EMBL/GenBank/DDBJ whole genome shotgun (WGS) entry which is preliminary data.</text>
</comment>
<feature type="compositionally biased region" description="Polar residues" evidence="1">
    <location>
        <begin position="114"/>
        <end position="127"/>
    </location>
</feature>
<feature type="region of interest" description="Disordered" evidence="1">
    <location>
        <begin position="1022"/>
        <end position="1091"/>
    </location>
</feature>
<feature type="compositionally biased region" description="Basic residues" evidence="1">
    <location>
        <begin position="155"/>
        <end position="164"/>
    </location>
</feature>
<feature type="region of interest" description="Disordered" evidence="1">
    <location>
        <begin position="650"/>
        <end position="671"/>
    </location>
</feature>
<feature type="compositionally biased region" description="Low complexity" evidence="1">
    <location>
        <begin position="1140"/>
        <end position="1162"/>
    </location>
</feature>
<protein>
    <submittedName>
        <fullName evidence="2">Uncharacterized protein</fullName>
    </submittedName>
</protein>
<proteinExistence type="predicted"/>
<feature type="region of interest" description="Disordered" evidence="1">
    <location>
        <begin position="147"/>
        <end position="179"/>
    </location>
</feature>
<feature type="region of interest" description="Disordered" evidence="1">
    <location>
        <begin position="100"/>
        <end position="133"/>
    </location>
</feature>
<gene>
    <name evidence="2" type="ORF">PVAND_001583</name>
</gene>
<dbReference type="OrthoDB" id="7791493at2759"/>
<name>A0A9J6BPM9_POLVA</name>
<organism evidence="2 3">
    <name type="scientific">Polypedilum vanderplanki</name>
    <name type="common">Sleeping chironomid midge</name>
    <dbReference type="NCBI Taxonomy" id="319348"/>
    <lineage>
        <taxon>Eukaryota</taxon>
        <taxon>Metazoa</taxon>
        <taxon>Ecdysozoa</taxon>
        <taxon>Arthropoda</taxon>
        <taxon>Hexapoda</taxon>
        <taxon>Insecta</taxon>
        <taxon>Pterygota</taxon>
        <taxon>Neoptera</taxon>
        <taxon>Endopterygota</taxon>
        <taxon>Diptera</taxon>
        <taxon>Nematocera</taxon>
        <taxon>Chironomoidea</taxon>
        <taxon>Chironomidae</taxon>
        <taxon>Chironominae</taxon>
        <taxon>Polypedilum</taxon>
        <taxon>Polypedilum</taxon>
    </lineage>
</organism>
<reference evidence="2" key="1">
    <citation type="submission" date="2021-03" db="EMBL/GenBank/DDBJ databases">
        <title>Chromosome level genome of the anhydrobiotic midge Polypedilum vanderplanki.</title>
        <authorList>
            <person name="Yoshida Y."/>
            <person name="Kikawada T."/>
            <person name="Gusev O."/>
        </authorList>
    </citation>
    <scope>NUCLEOTIDE SEQUENCE</scope>
    <source>
        <strain evidence="2">NIAS01</strain>
        <tissue evidence="2">Whole body or cell culture</tissue>
    </source>
</reference>
<sequence length="1251" mass="142821">MTEVVQVDKIESVINDNDISSAAATIEQQSNENCCSDVLEEEEENSLKNLLSTSTAVTSVAASETTTSAATTAETSVPVESMITKEVNDTQLNLTKILYEPEKGENGKEKEQETTVSNGLTNDNITNGIGIPDTQVVDDDDRLIIDISDDEKKDGHRKRKKPKQKSMPSLQFDDESENKQNQMPKLFSYSFDATSLGVSSSVKIDVLENSSLAIQSNVASSTTTTANEMPRIAPATPLSVSSKYANLSSLDELNLLSHEIDKQITKKTNEVLELAKEFVAGSIESNAFHSRMIEIGNIAMSDLLLISKKLIKRHKFEANPNQRDFMRVKQLQFPTSSKDLVNYFEKLIQSTITMEQFTKMTKFYEIIIKEMLNLNRTKMLQYLIDFMVIRKNAQLDLLNYNFHTDSSPKIKSELATSSTFEIPDSTQNPKSETKTWRMRDTSYNFVIRSDPIYVAAGTPETKYRDMIKHRMTPKIQRIRFQRRPFDNNILKGRRIAGRLVSNKEEEKPQQVMVNGTPPNTNHQNFQHPIQIRINSPVQKVLHGRPIVLTAIPKDDNATIITPIFKPPSNQNSSPILVESDSPPSTSPPLHKIQKPQIISNQILSRGFSERVPTQPVETSAQKNAFPGIFNNTNNKLNGEIIERSAPSIRQPLKRPLSDPKTSPIEISSMDPLEGGQITLNELKTLNQNGTEIIPTSILKCTGNTIRSRRKTVDDRQQIINGGSVEVKKIVAVAPTSFYTSAQQQQQQQQSQIQQENQNQQKKIMRRRQSCHERISNVPSSINNNNLSQSFKVFLNEYEKSREEENMRFNQIRQQQKHMQMQQQQQQSMPLYQQPKRVRFTTEGTQQMEIPRSPQITKSHFAVAQQHMAQQQPRSPIEHPRVYQLSQRSPTMRSPSKAPPIDYQQHLLFFEREMRERGVETLKEHETSRPLELVSNVHPERYMQQLEQTQQSPQSMFTSPKTAARAPEKSPRMQSRVQMVNNEEKMVAYHQLQSLLKCDTSAMNIQQYSEHLKFLHQQQLKAQNDFHHQQQQQQAMEERRESERYYQNTQQMHHQQQQQMQIKSPTAAVPQYRSPPVQSQSDYEQEQSLQRKLISKSKSSKYIEPAAVVGSKPFFNPPHSTYYSDPFVAANANLSGKKSSTPTTPTTPTAFHQPVTVSSPQQSSQLYRNLIEPSPPMNYQQWIFQQHQQAQVQAQAQHNVALPTTHGQLARPIPRPAIPPQPTNMSTISHHALQSFTNPQSEYYRHFFPKSY</sequence>
<dbReference type="EMBL" id="JADBJN010000003">
    <property type="protein sequence ID" value="KAG5671382.1"/>
    <property type="molecule type" value="Genomic_DNA"/>
</dbReference>